<keyword evidence="2" id="KW-1185">Reference proteome</keyword>
<dbReference type="EMBL" id="PREZ01000004">
    <property type="protein sequence ID" value="PPA70022.1"/>
    <property type="molecule type" value="Genomic_DNA"/>
</dbReference>
<evidence type="ECO:0000313" key="2">
    <source>
        <dbReference type="Proteomes" id="UP000239047"/>
    </source>
</evidence>
<dbReference type="OrthoDB" id="2458812at2"/>
<proteinExistence type="predicted"/>
<dbReference type="Proteomes" id="UP000239047">
    <property type="component" value="Unassembled WGS sequence"/>
</dbReference>
<dbReference type="AlphaFoldDB" id="A0A2S5GAJ2"/>
<reference evidence="1 2" key="1">
    <citation type="submission" date="2018-02" db="EMBL/GenBank/DDBJ databases">
        <title>Jeotgalibacillus proteolyticum sp. nov. a protease producing bacterium isolated from ocean sediments of Laizhou Bay.</title>
        <authorList>
            <person name="Li Y."/>
        </authorList>
    </citation>
    <scope>NUCLEOTIDE SEQUENCE [LARGE SCALE GENOMIC DNA]</scope>
    <source>
        <strain evidence="1 2">22-7</strain>
    </source>
</reference>
<dbReference type="RefSeq" id="WP_104057972.1">
    <property type="nucleotide sequence ID" value="NZ_PREZ01000004.1"/>
</dbReference>
<dbReference type="InterPro" id="IPR028990">
    <property type="entry name" value="GK1464-like"/>
</dbReference>
<accession>A0A2S5GAJ2</accession>
<name>A0A2S5GAJ2_9BACL</name>
<evidence type="ECO:0000313" key="1">
    <source>
        <dbReference type="EMBL" id="PPA70022.1"/>
    </source>
</evidence>
<sequence>MFTEEEILKSIEKQIPGILKRHKAIISVKPFKSEIDDYSAKFGYEVKDHDRVFHIYKRFVLTNDGYKYDSDYILSYEVGGSRGFSQGSRSFDEAYQVLKTFPSGTAYKSSRFFLEDEE</sequence>
<organism evidence="1 2">
    <name type="scientific">Jeotgalibacillus proteolyticus</name>
    <dbReference type="NCBI Taxonomy" id="2082395"/>
    <lineage>
        <taxon>Bacteria</taxon>
        <taxon>Bacillati</taxon>
        <taxon>Bacillota</taxon>
        <taxon>Bacilli</taxon>
        <taxon>Bacillales</taxon>
        <taxon>Caryophanaceae</taxon>
        <taxon>Jeotgalibacillus</taxon>
    </lineage>
</organism>
<comment type="caution">
    <text evidence="1">The sequence shown here is derived from an EMBL/GenBank/DDBJ whole genome shotgun (WGS) entry which is preliminary data.</text>
</comment>
<dbReference type="Gene3D" id="3.30.70.1480">
    <property type="entry name" value="GK1464-like"/>
    <property type="match status" value="1"/>
</dbReference>
<gene>
    <name evidence="1" type="ORF">C4B60_10525</name>
</gene>
<protein>
    <submittedName>
        <fullName evidence="1">Uncharacterized protein</fullName>
    </submittedName>
</protein>